<dbReference type="InterPro" id="IPR004299">
    <property type="entry name" value="MBOAT_fam"/>
</dbReference>
<keyword evidence="8" id="KW-0012">Acyltransferase</keyword>
<dbReference type="EMBL" id="BHWB01000034">
    <property type="protein sequence ID" value="GCB37715.1"/>
    <property type="molecule type" value="Genomic_DNA"/>
</dbReference>
<comment type="similarity">
    <text evidence="2">Belongs to the membrane-bound acyltransferase family.</text>
</comment>
<gene>
    <name evidence="10" type="ORF">KGMB02408_46600</name>
</gene>
<evidence type="ECO:0000256" key="2">
    <source>
        <dbReference type="ARBA" id="ARBA00010323"/>
    </source>
</evidence>
<feature type="transmembrane region" description="Helical" evidence="9">
    <location>
        <begin position="158"/>
        <end position="178"/>
    </location>
</feature>
<feature type="transmembrane region" description="Helical" evidence="9">
    <location>
        <begin position="208"/>
        <end position="224"/>
    </location>
</feature>
<dbReference type="GO" id="GO:0042121">
    <property type="term" value="P:alginic acid biosynthetic process"/>
    <property type="evidence" value="ECO:0007669"/>
    <property type="project" value="InterPro"/>
</dbReference>
<name>A0A401M1Y4_9BACE</name>
<keyword evidence="3" id="KW-1003">Cell membrane</keyword>
<dbReference type="Proteomes" id="UP000288079">
    <property type="component" value="Unassembled WGS sequence"/>
</dbReference>
<evidence type="ECO:0000313" key="11">
    <source>
        <dbReference type="Proteomes" id="UP000288079"/>
    </source>
</evidence>
<dbReference type="InterPro" id="IPR024194">
    <property type="entry name" value="Ac/AlaTfrase_AlgI/DltB"/>
</dbReference>
<evidence type="ECO:0000256" key="6">
    <source>
        <dbReference type="ARBA" id="ARBA00022989"/>
    </source>
</evidence>
<evidence type="ECO:0000256" key="4">
    <source>
        <dbReference type="ARBA" id="ARBA00022679"/>
    </source>
</evidence>
<keyword evidence="7 9" id="KW-0472">Membrane</keyword>
<protein>
    <recommendedName>
        <fullName evidence="12">Alginate O-acetyltransferase</fullName>
    </recommendedName>
</protein>
<accession>A0A401M1Y4</accession>
<evidence type="ECO:0000256" key="5">
    <source>
        <dbReference type="ARBA" id="ARBA00022692"/>
    </source>
</evidence>
<evidence type="ECO:0000256" key="8">
    <source>
        <dbReference type="ARBA" id="ARBA00023315"/>
    </source>
</evidence>
<feature type="transmembrane region" description="Helical" evidence="9">
    <location>
        <begin position="128"/>
        <end position="146"/>
    </location>
</feature>
<sequence>MISDYISINFVERIFDNPTLYSGVENLMGVYGYALQIYCDFSGYSDMAIGIALLLGFHFNLNFNSPYKSASITEFWRRWHISLSSWLRDYLYISLGGNRKGKFRQYLNLIITMFLGGLWHGASWNFMLWGTFHGIALAVHKMWMTFTGRKKGEGSHGWRRVFGVIITFNFVCFCWIFFRNADFDNSIDMLKQIFMAFNPQLFPQLLEGYWRVFALMLLGFYSILRPTVGKMHFVVELSVYRS</sequence>
<evidence type="ECO:0000256" key="9">
    <source>
        <dbReference type="SAM" id="Phobius"/>
    </source>
</evidence>
<keyword evidence="6 9" id="KW-1133">Transmembrane helix</keyword>
<comment type="caution">
    <text evidence="10">The sequence shown here is derived from an EMBL/GenBank/DDBJ whole genome shotgun (WGS) entry which is preliminary data.</text>
</comment>
<dbReference type="PANTHER" id="PTHR13285">
    <property type="entry name" value="ACYLTRANSFERASE"/>
    <property type="match status" value="1"/>
</dbReference>
<dbReference type="PIRSF" id="PIRSF500217">
    <property type="entry name" value="AlgI"/>
    <property type="match status" value="1"/>
</dbReference>
<dbReference type="InterPro" id="IPR028362">
    <property type="entry name" value="AlgI"/>
</dbReference>
<keyword evidence="4" id="KW-0808">Transferase</keyword>
<dbReference type="Pfam" id="PF03062">
    <property type="entry name" value="MBOAT"/>
    <property type="match status" value="1"/>
</dbReference>
<dbReference type="PANTHER" id="PTHR13285:SF23">
    <property type="entry name" value="TEICHOIC ACID D-ALANYLTRANSFERASE"/>
    <property type="match status" value="1"/>
</dbReference>
<evidence type="ECO:0000256" key="3">
    <source>
        <dbReference type="ARBA" id="ARBA00022475"/>
    </source>
</evidence>
<dbReference type="PIRSF" id="PIRSF016636">
    <property type="entry name" value="AlgI_DltB"/>
    <property type="match status" value="1"/>
</dbReference>
<evidence type="ECO:0000313" key="10">
    <source>
        <dbReference type="EMBL" id="GCB37715.1"/>
    </source>
</evidence>
<dbReference type="AlphaFoldDB" id="A0A401M1Y4"/>
<evidence type="ECO:0008006" key="12">
    <source>
        <dbReference type="Google" id="ProtNLM"/>
    </source>
</evidence>
<proteinExistence type="inferred from homology"/>
<dbReference type="InterPro" id="IPR051085">
    <property type="entry name" value="MB_O-acyltransferase"/>
</dbReference>
<dbReference type="GO" id="GO:0005886">
    <property type="term" value="C:plasma membrane"/>
    <property type="evidence" value="ECO:0007669"/>
    <property type="project" value="UniProtKB-SubCell"/>
</dbReference>
<keyword evidence="5 9" id="KW-0812">Transmembrane</keyword>
<reference evidence="10 11" key="1">
    <citation type="submission" date="2018-10" db="EMBL/GenBank/DDBJ databases">
        <title>Draft Genome Sequence of Bacteroides sp. KCTC 15687.</title>
        <authorList>
            <person name="Yu S.Y."/>
            <person name="Kim J.S."/>
            <person name="Oh B.S."/>
            <person name="Park S.H."/>
            <person name="Kang S.W."/>
            <person name="Park J.E."/>
            <person name="Choi S.H."/>
            <person name="Han K.I."/>
            <person name="Lee K.C."/>
            <person name="Eom M.K."/>
            <person name="Suh M.K."/>
            <person name="Lee D.H."/>
            <person name="Yoon H."/>
            <person name="Kim B."/>
            <person name="Yang S.J."/>
            <person name="Lee J.S."/>
            <person name="Lee J.H."/>
        </authorList>
    </citation>
    <scope>NUCLEOTIDE SEQUENCE [LARGE SCALE GENOMIC DNA]</scope>
    <source>
        <strain evidence="10 11">KCTC 15687</strain>
    </source>
</reference>
<comment type="subcellular location">
    <subcellularLocation>
        <location evidence="1">Cell membrane</location>
        <topology evidence="1">Multi-pass membrane protein</topology>
    </subcellularLocation>
</comment>
<dbReference type="GO" id="GO:0016746">
    <property type="term" value="F:acyltransferase activity"/>
    <property type="evidence" value="ECO:0007669"/>
    <property type="project" value="UniProtKB-KW"/>
</dbReference>
<evidence type="ECO:0000256" key="1">
    <source>
        <dbReference type="ARBA" id="ARBA00004651"/>
    </source>
</evidence>
<evidence type="ECO:0000256" key="7">
    <source>
        <dbReference type="ARBA" id="ARBA00023136"/>
    </source>
</evidence>
<keyword evidence="11" id="KW-1185">Reference proteome</keyword>
<organism evidence="10 11">
    <name type="scientific">Bacteroides faecalis</name>
    <dbReference type="NCBI Taxonomy" id="2447885"/>
    <lineage>
        <taxon>Bacteria</taxon>
        <taxon>Pseudomonadati</taxon>
        <taxon>Bacteroidota</taxon>
        <taxon>Bacteroidia</taxon>
        <taxon>Bacteroidales</taxon>
        <taxon>Bacteroidaceae</taxon>
        <taxon>Bacteroides</taxon>
    </lineage>
</organism>